<dbReference type="Pfam" id="PF11728">
    <property type="entry name" value="ArAE_1_C"/>
    <property type="match status" value="1"/>
</dbReference>
<feature type="domain" description="Putative aromatic acid exporter C-terminal" evidence="7">
    <location>
        <begin position="148"/>
        <end position="308"/>
    </location>
</feature>
<dbReference type="InterPro" id="IPR021062">
    <property type="entry name" value="ArAE_1_C"/>
</dbReference>
<keyword evidence="9" id="KW-1185">Reference proteome</keyword>
<evidence type="ECO:0000259" key="7">
    <source>
        <dbReference type="Pfam" id="PF11728"/>
    </source>
</evidence>
<evidence type="ECO:0000256" key="5">
    <source>
        <dbReference type="ARBA" id="ARBA00023136"/>
    </source>
</evidence>
<keyword evidence="4 6" id="KW-1133">Transmembrane helix</keyword>
<evidence type="ECO:0000256" key="4">
    <source>
        <dbReference type="ARBA" id="ARBA00022989"/>
    </source>
</evidence>
<protein>
    <recommendedName>
        <fullName evidence="7">Putative aromatic acid exporter C-terminal domain-containing protein</fullName>
    </recommendedName>
</protein>
<keyword evidence="3 6" id="KW-0812">Transmembrane</keyword>
<proteinExistence type="predicted"/>
<dbReference type="EMBL" id="CP019728">
    <property type="protein sequence ID" value="AQS53692.1"/>
    <property type="molecule type" value="Genomic_DNA"/>
</dbReference>
<dbReference type="KEGG" id="jda:BW727_101325"/>
<dbReference type="Proteomes" id="UP000188993">
    <property type="component" value="Chromosome"/>
</dbReference>
<dbReference type="PANTHER" id="PTHR40064">
    <property type="entry name" value="MEMBRANE PROTEIN-RELATED"/>
    <property type="match status" value="1"/>
</dbReference>
<dbReference type="Pfam" id="PF06081">
    <property type="entry name" value="ArAE_1"/>
    <property type="match status" value="1"/>
</dbReference>
<feature type="transmembrane region" description="Helical" evidence="6">
    <location>
        <begin position="7"/>
        <end position="24"/>
    </location>
</feature>
<dbReference type="PANTHER" id="PTHR40064:SF1">
    <property type="entry name" value="MEMBRANE PROTEIN"/>
    <property type="match status" value="1"/>
</dbReference>
<dbReference type="STRING" id="708126.BW727_101325"/>
<evidence type="ECO:0000313" key="9">
    <source>
        <dbReference type="Proteomes" id="UP000188993"/>
    </source>
</evidence>
<name>A0A1S6IQ65_9LACT</name>
<dbReference type="InterPro" id="IPR052984">
    <property type="entry name" value="UPF0421"/>
</dbReference>
<evidence type="ECO:0000313" key="8">
    <source>
        <dbReference type="EMBL" id="AQS53692.1"/>
    </source>
</evidence>
<dbReference type="InterPro" id="IPR010343">
    <property type="entry name" value="ArAE_1"/>
</dbReference>
<gene>
    <name evidence="8" type="ORF">BW727_101325</name>
</gene>
<dbReference type="Gene3D" id="1.20.120.940">
    <property type="entry name" value="Putative aromatic acid exporter, C-terminal domain"/>
    <property type="match status" value="1"/>
</dbReference>
<reference evidence="8 9" key="1">
    <citation type="journal article" date="2014" name="Int. J. Syst. Evol. Microbiol.">
        <title>Jeotgalibaca dankookensis gen. nov., sp. nov., a member of the family Carnobacteriaceae, isolated from seujeot (Korean traditional food).</title>
        <authorList>
            <person name="Lee D.G."/>
            <person name="Trujillo M.E."/>
            <person name="Kang H."/>
            <person name="Ahn T.Y."/>
        </authorList>
    </citation>
    <scope>NUCLEOTIDE SEQUENCE [LARGE SCALE GENOMIC DNA]</scope>
    <source>
        <strain evidence="8 9">EX-07</strain>
    </source>
</reference>
<evidence type="ECO:0000256" key="1">
    <source>
        <dbReference type="ARBA" id="ARBA00004651"/>
    </source>
</evidence>
<dbReference type="RefSeq" id="WP_062468606.1">
    <property type="nucleotide sequence ID" value="NZ_BBYN01000009.1"/>
</dbReference>
<dbReference type="AlphaFoldDB" id="A0A1S6IQ65"/>
<feature type="transmembrane region" description="Helical" evidence="6">
    <location>
        <begin position="123"/>
        <end position="141"/>
    </location>
</feature>
<accession>A0A1S6IQ65</accession>
<keyword evidence="5 6" id="KW-0472">Membrane</keyword>
<comment type="subcellular location">
    <subcellularLocation>
        <location evidence="1">Cell membrane</location>
        <topology evidence="1">Multi-pass membrane protein</topology>
    </subcellularLocation>
</comment>
<dbReference type="InterPro" id="IPR038323">
    <property type="entry name" value="ArAE_1_C_sf"/>
</dbReference>
<evidence type="ECO:0000256" key="2">
    <source>
        <dbReference type="ARBA" id="ARBA00022475"/>
    </source>
</evidence>
<keyword evidence="2" id="KW-1003">Cell membrane</keyword>
<organism evidence="8 9">
    <name type="scientific">Jeotgalibaca dankookensis</name>
    <dbReference type="NCBI Taxonomy" id="708126"/>
    <lineage>
        <taxon>Bacteria</taxon>
        <taxon>Bacillati</taxon>
        <taxon>Bacillota</taxon>
        <taxon>Bacilli</taxon>
        <taxon>Lactobacillales</taxon>
        <taxon>Carnobacteriaceae</taxon>
        <taxon>Jeotgalibaca</taxon>
    </lineage>
</organism>
<dbReference type="GO" id="GO:0005886">
    <property type="term" value="C:plasma membrane"/>
    <property type="evidence" value="ECO:0007669"/>
    <property type="project" value="UniProtKB-SubCell"/>
</dbReference>
<feature type="transmembrane region" description="Helical" evidence="6">
    <location>
        <begin position="59"/>
        <end position="83"/>
    </location>
</feature>
<evidence type="ECO:0000256" key="3">
    <source>
        <dbReference type="ARBA" id="ARBA00022692"/>
    </source>
</evidence>
<evidence type="ECO:0000256" key="6">
    <source>
        <dbReference type="SAM" id="Phobius"/>
    </source>
</evidence>
<dbReference type="OrthoDB" id="357521at2"/>
<sequence>MSLGLRALKISVATFLAVTLASLLNLDYPISAGIIAILSVSDTVKTSWLIAYQRLLSTLLALGIASLLFYFLGYHIFIFALYLLIYVPIAYKLGIEVGIAPCSVLVSHLLADQSVAFPSLTNEVMLMVVGAGIAIIINLYMPSNEAYILELRNQADQKMKDHLLAMSERLKSGAPFQTSQLNDMFELLDKAETLIVTEMENRPWDESNYVLRYLEMRKNQARILQYMQQNILVCRIPMKESQFLARLIYQSAQEFHETNTGIHILSDIELLLNKFRNSPLPETRQEFENRAKLLQIMNDFTRFIQIKKAFYDQYGK</sequence>